<keyword evidence="2" id="KW-1185">Reference proteome</keyword>
<protein>
    <submittedName>
        <fullName evidence="1">DUF3977 domain-containing protein</fullName>
    </submittedName>
</protein>
<dbReference type="EMBL" id="PIQO01000005">
    <property type="protein sequence ID" value="PKR85464.1"/>
    <property type="molecule type" value="Genomic_DNA"/>
</dbReference>
<dbReference type="Pfam" id="PF13122">
    <property type="entry name" value="DUF3977"/>
    <property type="match status" value="1"/>
</dbReference>
<evidence type="ECO:0000313" key="1">
    <source>
        <dbReference type="EMBL" id="PKR85464.1"/>
    </source>
</evidence>
<accession>A0A2N3LLN4</accession>
<dbReference type="Proteomes" id="UP000233440">
    <property type="component" value="Unassembled WGS sequence"/>
</dbReference>
<gene>
    <name evidence="1" type="ORF">CWO92_08640</name>
</gene>
<dbReference type="InterPro" id="IPR025009">
    <property type="entry name" value="DUF3977"/>
</dbReference>
<comment type="caution">
    <text evidence="1">The sequence shown here is derived from an EMBL/GenBank/DDBJ whole genome shotgun (WGS) entry which is preliminary data.</text>
</comment>
<dbReference type="AlphaFoldDB" id="A0A2N3LLN4"/>
<name>A0A2N3LLN4_9BACI</name>
<dbReference type="RefSeq" id="WP_101354019.1">
    <property type="nucleotide sequence ID" value="NZ_PIQO01000005.1"/>
</dbReference>
<reference evidence="1 2" key="1">
    <citation type="submission" date="2017-11" db="EMBL/GenBank/DDBJ databases">
        <title>Bacillus camelliae sp. nov., isolated from pu'er tea.</title>
        <authorList>
            <person name="Niu L."/>
        </authorList>
    </citation>
    <scope>NUCLEOTIDE SEQUENCE [LARGE SCALE GENOMIC DNA]</scope>
    <source>
        <strain evidence="1 2">7578-1</strain>
    </source>
</reference>
<organism evidence="1 2">
    <name type="scientific">Heyndrickxia camelliae</name>
    <dbReference type="NCBI Taxonomy" id="1707093"/>
    <lineage>
        <taxon>Bacteria</taxon>
        <taxon>Bacillati</taxon>
        <taxon>Bacillota</taxon>
        <taxon>Bacilli</taxon>
        <taxon>Bacillales</taxon>
        <taxon>Bacillaceae</taxon>
        <taxon>Heyndrickxia</taxon>
    </lineage>
</organism>
<proteinExistence type="predicted"/>
<sequence>MKFIECGIGNTWFIRTETELEDGTEYEVIGVAKPIEFHSIYLRVWIGKHVFILDLKEGLKIKKKNRKDFKIIGHCKSLKDCAINEIYNLEIK</sequence>
<evidence type="ECO:0000313" key="2">
    <source>
        <dbReference type="Proteomes" id="UP000233440"/>
    </source>
</evidence>
<dbReference type="OrthoDB" id="2925496at2"/>